<accession>A0A931CF29</accession>
<evidence type="ECO:0000256" key="1">
    <source>
        <dbReference type="SAM" id="Phobius"/>
    </source>
</evidence>
<feature type="transmembrane region" description="Helical" evidence="1">
    <location>
        <begin position="144"/>
        <end position="162"/>
    </location>
</feature>
<reference evidence="2" key="1">
    <citation type="submission" date="2020-11" db="EMBL/GenBank/DDBJ databases">
        <title>Isolation and identification of active actinomycetes.</title>
        <authorList>
            <person name="Sun X."/>
        </authorList>
    </citation>
    <scope>NUCLEOTIDE SEQUENCE</scope>
    <source>
        <strain evidence="2">NEAU-A11</strain>
    </source>
</reference>
<dbReference type="Proteomes" id="UP000598146">
    <property type="component" value="Unassembled WGS sequence"/>
</dbReference>
<dbReference type="AlphaFoldDB" id="A0A931CF29"/>
<dbReference type="RefSeq" id="WP_196417853.1">
    <property type="nucleotide sequence ID" value="NZ_JADQTO010000018.1"/>
</dbReference>
<evidence type="ECO:0000313" key="3">
    <source>
        <dbReference type="Proteomes" id="UP000598146"/>
    </source>
</evidence>
<keyword evidence="1" id="KW-0472">Membrane</keyword>
<dbReference type="EMBL" id="JADQTO010000018">
    <property type="protein sequence ID" value="MBG0566076.1"/>
    <property type="molecule type" value="Genomic_DNA"/>
</dbReference>
<gene>
    <name evidence="2" type="ORF">I4J89_31980</name>
</gene>
<organism evidence="2 3">
    <name type="scientific">Actinoplanes aureus</name>
    <dbReference type="NCBI Taxonomy" id="2792083"/>
    <lineage>
        <taxon>Bacteria</taxon>
        <taxon>Bacillati</taxon>
        <taxon>Actinomycetota</taxon>
        <taxon>Actinomycetes</taxon>
        <taxon>Micromonosporales</taxon>
        <taxon>Micromonosporaceae</taxon>
        <taxon>Actinoplanes</taxon>
    </lineage>
</organism>
<keyword evidence="3" id="KW-1185">Reference proteome</keyword>
<evidence type="ECO:0000313" key="2">
    <source>
        <dbReference type="EMBL" id="MBG0566076.1"/>
    </source>
</evidence>
<feature type="transmembrane region" description="Helical" evidence="1">
    <location>
        <begin position="68"/>
        <end position="88"/>
    </location>
</feature>
<name>A0A931CF29_9ACTN</name>
<feature type="transmembrane region" description="Helical" evidence="1">
    <location>
        <begin position="21"/>
        <end position="48"/>
    </location>
</feature>
<sequence>MASRGFLDSRTLGETHHRLALNVFMVIVLAHWAEHIVQAVQIWGLGWQRPQARGVLGVPFPWLISSEWLHYGYALVMLAGLWLLRGGFTGTSRRFWMLAFGIQLWHHVEHLLLLIQAQTGRPLFGQAVPVSLLQLVVPRVELHLFYNTVVFVPMVIAVYLHLRPSAAEAAKMRCSCRPSMAPLPAPATL</sequence>
<keyword evidence="1" id="KW-0812">Transmembrane</keyword>
<protein>
    <submittedName>
        <fullName evidence="2">Uncharacterized protein</fullName>
    </submittedName>
</protein>
<keyword evidence="1" id="KW-1133">Transmembrane helix</keyword>
<comment type="caution">
    <text evidence="2">The sequence shown here is derived from an EMBL/GenBank/DDBJ whole genome shotgun (WGS) entry which is preliminary data.</text>
</comment>
<proteinExistence type="predicted"/>